<feature type="signal peptide" evidence="2">
    <location>
        <begin position="1"/>
        <end position="24"/>
    </location>
</feature>
<dbReference type="STRING" id="69293.ENSGACP00000011819"/>
<keyword evidence="1" id="KW-0472">Membrane</keyword>
<proteinExistence type="predicted"/>
<feature type="chain" id="PRO_5043904322" evidence="2">
    <location>
        <begin position="25"/>
        <end position="317"/>
    </location>
</feature>
<name>G3P2J6_GASAC</name>
<dbReference type="GeneID" id="120808463"/>
<keyword evidence="2" id="KW-0732">Signal</keyword>
<keyword evidence="1" id="KW-0812">Transmembrane</keyword>
<dbReference type="InParanoid" id="G3P2J6"/>
<organism evidence="3 4">
    <name type="scientific">Gasterosteus aculeatus aculeatus</name>
    <name type="common">three-spined stickleback</name>
    <dbReference type="NCBI Taxonomy" id="481459"/>
    <lineage>
        <taxon>Eukaryota</taxon>
        <taxon>Metazoa</taxon>
        <taxon>Chordata</taxon>
        <taxon>Craniata</taxon>
        <taxon>Vertebrata</taxon>
        <taxon>Euteleostomi</taxon>
        <taxon>Actinopterygii</taxon>
        <taxon>Neopterygii</taxon>
        <taxon>Teleostei</taxon>
        <taxon>Neoteleostei</taxon>
        <taxon>Acanthomorphata</taxon>
        <taxon>Eupercaria</taxon>
        <taxon>Perciformes</taxon>
        <taxon>Cottioidei</taxon>
        <taxon>Gasterosteales</taxon>
        <taxon>Gasterosteidae</taxon>
        <taxon>Gasterosteus</taxon>
    </lineage>
</organism>
<reference evidence="3" key="3">
    <citation type="submission" date="2025-09" db="UniProtKB">
        <authorList>
            <consortium name="Ensembl"/>
        </authorList>
    </citation>
    <scope>IDENTIFICATION</scope>
</reference>
<dbReference type="InterPro" id="IPR019172">
    <property type="entry name" value="Osteopetrosis-assoc_TM_1"/>
</dbReference>
<dbReference type="AlphaFoldDB" id="G3P2J6"/>
<dbReference type="eggNOG" id="KOG4617">
    <property type="taxonomic scope" value="Eukaryota"/>
</dbReference>
<dbReference type="Proteomes" id="UP000007635">
    <property type="component" value="Chromosome XVIII"/>
</dbReference>
<dbReference type="PANTHER" id="PTHR15644:SF2">
    <property type="entry name" value="OSTEOPETROSIS-ASSOCIATED TRANSMEMBRANE PROTEIN 1"/>
    <property type="match status" value="1"/>
</dbReference>
<keyword evidence="4" id="KW-1185">Reference proteome</keyword>
<keyword evidence="1" id="KW-1133">Transmembrane helix</keyword>
<evidence type="ECO:0000256" key="1">
    <source>
        <dbReference type="SAM" id="Phobius"/>
    </source>
</evidence>
<reference evidence="3 4" key="1">
    <citation type="journal article" date="2021" name="G3 (Bethesda)">
        <title>Improved contiguity of the threespine stickleback genome using long-read sequencing.</title>
        <authorList>
            <person name="Nath S."/>
            <person name="Shaw D.E."/>
            <person name="White M.A."/>
        </authorList>
    </citation>
    <scope>NUCLEOTIDE SEQUENCE [LARGE SCALE GENOMIC DNA]</scope>
    <source>
        <strain evidence="3 4">Lake Benthic</strain>
    </source>
</reference>
<dbReference type="OMA" id="WHEANCA"/>
<dbReference type="GeneTree" id="ENSGT00390000012341"/>
<evidence type="ECO:0000313" key="4">
    <source>
        <dbReference type="Proteomes" id="UP000007635"/>
    </source>
</evidence>
<feature type="transmembrane region" description="Helical" evidence="1">
    <location>
        <begin position="266"/>
        <end position="288"/>
    </location>
</feature>
<dbReference type="Pfam" id="PF09777">
    <property type="entry name" value="OSTMP1"/>
    <property type="match status" value="1"/>
</dbReference>
<dbReference type="GO" id="GO:0005829">
    <property type="term" value="C:cytosol"/>
    <property type="evidence" value="ECO:0007669"/>
    <property type="project" value="TreeGrafter"/>
</dbReference>
<dbReference type="Ensembl" id="ENSGACT00000011843.2">
    <property type="protein sequence ID" value="ENSGACP00000011819.2"/>
    <property type="gene ID" value="ENSGACG00000008950.2"/>
</dbReference>
<dbReference type="Bgee" id="ENSGACG00000008950">
    <property type="expression patterns" value="Expressed in spleen and 13 other cell types or tissues"/>
</dbReference>
<evidence type="ECO:0000256" key="2">
    <source>
        <dbReference type="SAM" id="SignalP"/>
    </source>
</evidence>
<accession>G3P2J6</accession>
<protein>
    <submittedName>
        <fullName evidence="3">Osteoclastogenesis associated transmembrane protein 1</fullName>
    </submittedName>
</protein>
<evidence type="ECO:0000313" key="3">
    <source>
        <dbReference type="Ensembl" id="ENSGACP00000011819.2"/>
    </source>
</evidence>
<dbReference type="PANTHER" id="PTHR15644">
    <property type="entry name" value="OSTEOPETROSIS ASSOCIATED TRANSMEMBRANE PROTEIN 1"/>
    <property type="match status" value="1"/>
</dbReference>
<dbReference type="RefSeq" id="XP_040017344.1">
    <property type="nucleotide sequence ID" value="XM_040161410.1"/>
</dbReference>
<reference evidence="3" key="2">
    <citation type="submission" date="2025-08" db="UniProtKB">
        <authorList>
            <consortium name="Ensembl"/>
        </authorList>
    </citation>
    <scope>IDENTIFICATION</scope>
</reference>
<sequence length="317" mass="36118">MSLYKNSSFWVLLMLIYIYTLVSSGEVNVLATDSTDKMRQTPSFSPAPAAAVVMGDSPAFKPGVEALFSLNLLSSFPEDLEISKYCSELLLIFGQRYVAYVNCLVTAARPVQVCQKCYSSYGSLVDTYANISSDQMGAGDNDSCRDSLLRSDRLMLVYLLYSNMQELWAKSDCDKCITKGFQSPTNDTLYFMNTHNQTVTCFNKYQQGNYTELCKDCKSSYKSLNELYSRMETNQTMCIDIEDTMNMTRRLWSRKYNCSFPREETVPVIAVSSFMLFLPIIFYLSSFLHSEQKKRKLIHPKRAKSYASLVNIQSKLS</sequence>